<protein>
    <submittedName>
        <fullName evidence="1">Alpha-mannosyltransferase</fullName>
    </submittedName>
</protein>
<gene>
    <name evidence="1" type="ORF">CTRU02_204785</name>
</gene>
<sequence length="498" mass="57128">MVPHNISSVLRGSIIILFSILTLIKIPFVTSATFHFRDSTPRAAFVSLVAENQLNQMVASVRQLEQHFNNKYHYDWVLFSQEELSENFKDSTSNATTGTVTYNVIPTEHWQLPNSGNGVGTEQADIWNVHHKRRWSAGLFAREKRLEAFDWFWMVEPGTQFVCDINVDVFRLMRDRDIIYGVNEISFEESFGAVSLWQTTQRFIDKHPEVVRPQADISWILGRTGRAGTPTINMDNHHGYTGDSFDNGDYEICESSEDIEGGVHPDVSQEADPQQCEPYTVADSYTTRLDANYNHCNFEAPIEIGNLKYFRSPEHSLYFEHLDNAGDFYYSTIGNAPIHSLSASMFLPRDKVWLLNDLVCQMGGLHSCPPSPRQTPDLDIFDDRTLVADLLGSTQVGSYKDDKSLQLWHRVWDCFVIDFERQEKIPSPCAGYTTIDERNFKSEQWFLESWVKLSSDEEACSVAELTFSLRDSCSAEPLEHGFSHKFAISEWLEFLMKW</sequence>
<dbReference type="EMBL" id="VUJX02000002">
    <property type="protein sequence ID" value="KAL0942022.1"/>
    <property type="molecule type" value="Genomic_DNA"/>
</dbReference>
<name>A0ACC3ZDN3_COLTU</name>
<accession>A0ACC3ZDN3</accession>
<keyword evidence="2" id="KW-1185">Reference proteome</keyword>
<evidence type="ECO:0000313" key="2">
    <source>
        <dbReference type="Proteomes" id="UP000805649"/>
    </source>
</evidence>
<proteinExistence type="predicted"/>
<dbReference type="Proteomes" id="UP000805649">
    <property type="component" value="Unassembled WGS sequence"/>
</dbReference>
<organism evidence="1 2">
    <name type="scientific">Colletotrichum truncatum</name>
    <name type="common">Anthracnose fungus</name>
    <name type="synonym">Colletotrichum capsici</name>
    <dbReference type="NCBI Taxonomy" id="5467"/>
    <lineage>
        <taxon>Eukaryota</taxon>
        <taxon>Fungi</taxon>
        <taxon>Dikarya</taxon>
        <taxon>Ascomycota</taxon>
        <taxon>Pezizomycotina</taxon>
        <taxon>Sordariomycetes</taxon>
        <taxon>Hypocreomycetidae</taxon>
        <taxon>Glomerellales</taxon>
        <taxon>Glomerellaceae</taxon>
        <taxon>Colletotrichum</taxon>
        <taxon>Colletotrichum truncatum species complex</taxon>
    </lineage>
</organism>
<evidence type="ECO:0000313" key="1">
    <source>
        <dbReference type="EMBL" id="KAL0942022.1"/>
    </source>
</evidence>
<comment type="caution">
    <text evidence="1">The sequence shown here is derived from an EMBL/GenBank/DDBJ whole genome shotgun (WGS) entry which is preliminary data.</text>
</comment>
<reference evidence="1 2" key="1">
    <citation type="journal article" date="2020" name="Phytopathology">
        <title>Genome Sequence Resources of Colletotrichum truncatum, C. plurivorum, C. musicola, and C. sojae: Four Species Pathogenic to Soybean (Glycine max).</title>
        <authorList>
            <person name="Rogerio F."/>
            <person name="Boufleur T.R."/>
            <person name="Ciampi-Guillardi M."/>
            <person name="Sukno S.A."/>
            <person name="Thon M.R."/>
            <person name="Massola Junior N.S."/>
            <person name="Baroncelli R."/>
        </authorList>
    </citation>
    <scope>NUCLEOTIDE SEQUENCE [LARGE SCALE GENOMIC DNA]</scope>
    <source>
        <strain evidence="1 2">CMES1059</strain>
    </source>
</reference>